<proteinExistence type="predicted"/>
<dbReference type="EMBL" id="BGZK01002384">
    <property type="protein sequence ID" value="GBP93488.1"/>
    <property type="molecule type" value="Genomic_DNA"/>
</dbReference>
<organism evidence="1 2">
    <name type="scientific">Eumeta variegata</name>
    <name type="common">Bagworm moth</name>
    <name type="synonym">Eumeta japonica</name>
    <dbReference type="NCBI Taxonomy" id="151549"/>
    <lineage>
        <taxon>Eukaryota</taxon>
        <taxon>Metazoa</taxon>
        <taxon>Ecdysozoa</taxon>
        <taxon>Arthropoda</taxon>
        <taxon>Hexapoda</taxon>
        <taxon>Insecta</taxon>
        <taxon>Pterygota</taxon>
        <taxon>Neoptera</taxon>
        <taxon>Endopterygota</taxon>
        <taxon>Lepidoptera</taxon>
        <taxon>Glossata</taxon>
        <taxon>Ditrysia</taxon>
        <taxon>Tineoidea</taxon>
        <taxon>Psychidae</taxon>
        <taxon>Oiketicinae</taxon>
        <taxon>Eumeta</taxon>
    </lineage>
</organism>
<dbReference type="AlphaFoldDB" id="A0A4C2A0H3"/>
<gene>
    <name evidence="1" type="ORF">EVAR_32915_1</name>
</gene>
<evidence type="ECO:0000313" key="2">
    <source>
        <dbReference type="Proteomes" id="UP000299102"/>
    </source>
</evidence>
<keyword evidence="2" id="KW-1185">Reference proteome</keyword>
<sequence>MAEAKGLLWPYLRINKRHTSKRDDRQWPQKPAQGFHPIKDESPAWIIILRNVEASKDRDSPLRHMFAEWRRAGDVHAV</sequence>
<accession>A0A4C2A0H3</accession>
<name>A0A4C2A0H3_EUMVA</name>
<evidence type="ECO:0000313" key="1">
    <source>
        <dbReference type="EMBL" id="GBP93488.1"/>
    </source>
</evidence>
<protein>
    <submittedName>
        <fullName evidence="1">Uncharacterized protein</fullName>
    </submittedName>
</protein>
<dbReference type="Proteomes" id="UP000299102">
    <property type="component" value="Unassembled WGS sequence"/>
</dbReference>
<comment type="caution">
    <text evidence="1">The sequence shown here is derived from an EMBL/GenBank/DDBJ whole genome shotgun (WGS) entry which is preliminary data.</text>
</comment>
<reference evidence="1 2" key="1">
    <citation type="journal article" date="2019" name="Commun. Biol.">
        <title>The bagworm genome reveals a unique fibroin gene that provides high tensile strength.</title>
        <authorList>
            <person name="Kono N."/>
            <person name="Nakamura H."/>
            <person name="Ohtoshi R."/>
            <person name="Tomita M."/>
            <person name="Numata K."/>
            <person name="Arakawa K."/>
        </authorList>
    </citation>
    <scope>NUCLEOTIDE SEQUENCE [LARGE SCALE GENOMIC DNA]</scope>
</reference>